<name>A0ABR2FA94_9ROSI</name>
<evidence type="ECO:0000313" key="1">
    <source>
        <dbReference type="EMBL" id="KAK8575240.1"/>
    </source>
</evidence>
<gene>
    <name evidence="1" type="ORF">V6N12_062916</name>
</gene>
<evidence type="ECO:0000313" key="2">
    <source>
        <dbReference type="Proteomes" id="UP001472677"/>
    </source>
</evidence>
<dbReference type="EMBL" id="JBBPBM010000007">
    <property type="protein sequence ID" value="KAK8575240.1"/>
    <property type="molecule type" value="Genomic_DNA"/>
</dbReference>
<organism evidence="1 2">
    <name type="scientific">Hibiscus sabdariffa</name>
    <name type="common">roselle</name>
    <dbReference type="NCBI Taxonomy" id="183260"/>
    <lineage>
        <taxon>Eukaryota</taxon>
        <taxon>Viridiplantae</taxon>
        <taxon>Streptophyta</taxon>
        <taxon>Embryophyta</taxon>
        <taxon>Tracheophyta</taxon>
        <taxon>Spermatophyta</taxon>
        <taxon>Magnoliopsida</taxon>
        <taxon>eudicotyledons</taxon>
        <taxon>Gunneridae</taxon>
        <taxon>Pentapetalae</taxon>
        <taxon>rosids</taxon>
        <taxon>malvids</taxon>
        <taxon>Malvales</taxon>
        <taxon>Malvaceae</taxon>
        <taxon>Malvoideae</taxon>
        <taxon>Hibiscus</taxon>
    </lineage>
</organism>
<dbReference type="Proteomes" id="UP001472677">
    <property type="component" value="Unassembled WGS sequence"/>
</dbReference>
<keyword evidence="2" id="KW-1185">Reference proteome</keyword>
<proteinExistence type="predicted"/>
<sequence length="89" mass="10026">MERKSARLLLRGRSRQLATAMTTAPHTLPIWTAEKPTPLAAPRTSNTYHVIILSVRDDTCQQYDCVVMEMKILITSCTEALMPFTFGLD</sequence>
<accession>A0ABR2FA94</accession>
<reference evidence="1 2" key="1">
    <citation type="journal article" date="2024" name="G3 (Bethesda)">
        <title>Genome assembly of Hibiscus sabdariffa L. provides insights into metabolisms of medicinal natural products.</title>
        <authorList>
            <person name="Kim T."/>
        </authorList>
    </citation>
    <scope>NUCLEOTIDE SEQUENCE [LARGE SCALE GENOMIC DNA]</scope>
    <source>
        <strain evidence="1">TK-2024</strain>
        <tissue evidence="1">Old leaves</tissue>
    </source>
</reference>
<protein>
    <submittedName>
        <fullName evidence="1">Uncharacterized protein</fullName>
    </submittedName>
</protein>
<comment type="caution">
    <text evidence="1">The sequence shown here is derived from an EMBL/GenBank/DDBJ whole genome shotgun (WGS) entry which is preliminary data.</text>
</comment>